<dbReference type="GeneID" id="20526394"/>
<dbReference type="InterPro" id="IPR039384">
    <property type="entry name" value="HINT"/>
</dbReference>
<dbReference type="InterPro" id="IPR011146">
    <property type="entry name" value="HIT-like"/>
</dbReference>
<dbReference type="PANTHER" id="PTHR46648:SF1">
    <property type="entry name" value="ADENOSINE 5'-MONOPHOSPHORAMIDASE HNT1"/>
    <property type="match status" value="1"/>
</dbReference>
<evidence type="ECO:0000313" key="6">
    <source>
        <dbReference type="Proteomes" id="UP000030693"/>
    </source>
</evidence>
<dbReference type="GO" id="GO:0009117">
    <property type="term" value="P:nucleotide metabolic process"/>
    <property type="evidence" value="ECO:0007669"/>
    <property type="project" value="TreeGrafter"/>
</dbReference>
<evidence type="ECO:0000259" key="4">
    <source>
        <dbReference type="PROSITE" id="PS51084"/>
    </source>
</evidence>
<dbReference type="SUPFAM" id="SSF54197">
    <property type="entry name" value="HIT-like"/>
    <property type="match status" value="1"/>
</dbReference>
<feature type="active site" description="Tele-AMP-histidine intermediate" evidence="1">
    <location>
        <position position="111"/>
    </location>
</feature>
<dbReference type="PROSITE" id="PS51084">
    <property type="entry name" value="HIT_2"/>
    <property type="match status" value="1"/>
</dbReference>
<sequence length="155" mass="17321">MSAGCIFCRIIRGELPSHRILETSRVFAFLDINPLSKGHALVIPKSHATFMHEVPDEELAELLPAAKRIVHALNLHQTPNVGGEIPDKPLVSYNILQNNGRMAHQAVDHVHFHIIPRPDTNTGLQLEWNVKPLEGEELKQLAEKIRATLEAEANL</sequence>
<dbReference type="AlphaFoldDB" id="A0A058ZFM0"/>
<accession>A0A058ZFM0</accession>
<reference evidence="5" key="1">
    <citation type="submission" date="2013-04" db="EMBL/GenBank/DDBJ databases">
        <title>The Genome Sequence of Fonticula alba ATCC 38817.</title>
        <authorList>
            <consortium name="The Broad Institute Genomics Platform"/>
            <person name="Russ C."/>
            <person name="Cuomo C."/>
            <person name="Burger G."/>
            <person name="Gray M.W."/>
            <person name="Holland P.W.H."/>
            <person name="King N."/>
            <person name="Lang F.B.F."/>
            <person name="Roger A.J."/>
            <person name="Ruiz-Trillo I."/>
            <person name="Brown M."/>
            <person name="Walker B."/>
            <person name="Young S."/>
            <person name="Zeng Q."/>
            <person name="Gargeya S."/>
            <person name="Fitzgerald M."/>
            <person name="Haas B."/>
            <person name="Abouelleil A."/>
            <person name="Allen A.W."/>
            <person name="Alvarado L."/>
            <person name="Arachchi H.M."/>
            <person name="Berlin A.M."/>
            <person name="Chapman S.B."/>
            <person name="Gainer-Dewar J."/>
            <person name="Goldberg J."/>
            <person name="Griggs A."/>
            <person name="Gujja S."/>
            <person name="Hansen M."/>
            <person name="Howarth C."/>
            <person name="Imamovic A."/>
            <person name="Ireland A."/>
            <person name="Larimer J."/>
            <person name="McCowan C."/>
            <person name="Murphy C."/>
            <person name="Pearson M."/>
            <person name="Poon T.W."/>
            <person name="Priest M."/>
            <person name="Roberts A."/>
            <person name="Saif S."/>
            <person name="Shea T."/>
            <person name="Sisk P."/>
            <person name="Sykes S."/>
            <person name="Wortman J."/>
            <person name="Nusbaum C."/>
            <person name="Birren B."/>
        </authorList>
    </citation>
    <scope>NUCLEOTIDE SEQUENCE [LARGE SCALE GENOMIC DNA]</scope>
    <source>
        <strain evidence="5">ATCC 38817</strain>
    </source>
</reference>
<dbReference type="PANTHER" id="PTHR46648">
    <property type="entry name" value="HIT FAMILY PROTEIN 1"/>
    <property type="match status" value="1"/>
</dbReference>
<evidence type="ECO:0000256" key="1">
    <source>
        <dbReference type="PIRSR" id="PIRSR601310-1"/>
    </source>
</evidence>
<dbReference type="PRINTS" id="PR00332">
    <property type="entry name" value="HISTRIAD"/>
</dbReference>
<dbReference type="InterPro" id="IPR036265">
    <property type="entry name" value="HIT-like_sf"/>
</dbReference>
<dbReference type="eggNOG" id="KOG3275">
    <property type="taxonomic scope" value="Eukaryota"/>
</dbReference>
<dbReference type="InterPro" id="IPR001310">
    <property type="entry name" value="Histidine_triad_HIT"/>
</dbReference>
<dbReference type="GO" id="GO:0003824">
    <property type="term" value="F:catalytic activity"/>
    <property type="evidence" value="ECO:0007669"/>
    <property type="project" value="InterPro"/>
</dbReference>
<protein>
    <recommendedName>
        <fullName evidence="4">HIT domain-containing protein</fullName>
    </recommendedName>
</protein>
<evidence type="ECO:0000313" key="5">
    <source>
        <dbReference type="EMBL" id="KCV72272.1"/>
    </source>
</evidence>
<dbReference type="Gene3D" id="3.30.428.10">
    <property type="entry name" value="HIT-like"/>
    <property type="match status" value="1"/>
</dbReference>
<evidence type="ECO:0000256" key="2">
    <source>
        <dbReference type="PIRSR" id="PIRSR601310-3"/>
    </source>
</evidence>
<organism evidence="5">
    <name type="scientific">Fonticula alba</name>
    <name type="common">Slime mold</name>
    <dbReference type="NCBI Taxonomy" id="691883"/>
    <lineage>
        <taxon>Eukaryota</taxon>
        <taxon>Rotosphaerida</taxon>
        <taxon>Fonticulaceae</taxon>
        <taxon>Fonticula</taxon>
    </lineage>
</organism>
<dbReference type="Pfam" id="PF01230">
    <property type="entry name" value="HIT"/>
    <property type="match status" value="1"/>
</dbReference>
<feature type="short sequence motif" description="Histidine triad motif" evidence="2 3">
    <location>
        <begin position="109"/>
        <end position="113"/>
    </location>
</feature>
<dbReference type="Proteomes" id="UP000030693">
    <property type="component" value="Unassembled WGS sequence"/>
</dbReference>
<proteinExistence type="predicted"/>
<dbReference type="PROSITE" id="PS00892">
    <property type="entry name" value="HIT_1"/>
    <property type="match status" value="1"/>
</dbReference>
<gene>
    <name evidence="5" type="ORF">H696_01669</name>
</gene>
<dbReference type="InterPro" id="IPR019808">
    <property type="entry name" value="Histidine_triad_CS"/>
</dbReference>
<dbReference type="EMBL" id="KB932202">
    <property type="protein sequence ID" value="KCV72272.1"/>
    <property type="molecule type" value="Genomic_DNA"/>
</dbReference>
<dbReference type="STRING" id="691883.A0A058ZFM0"/>
<dbReference type="RefSeq" id="XP_009493850.1">
    <property type="nucleotide sequence ID" value="XM_009495575.1"/>
</dbReference>
<name>A0A058ZFM0_FONAL</name>
<dbReference type="OrthoDB" id="672793at2759"/>
<evidence type="ECO:0000256" key="3">
    <source>
        <dbReference type="PROSITE-ProRule" id="PRU00464"/>
    </source>
</evidence>
<dbReference type="OMA" id="LAFMDVM"/>
<dbReference type="CDD" id="cd01277">
    <property type="entry name" value="HINT_subgroup"/>
    <property type="match status" value="1"/>
</dbReference>
<feature type="domain" description="HIT" evidence="4">
    <location>
        <begin position="6"/>
        <end position="124"/>
    </location>
</feature>
<keyword evidence="6" id="KW-1185">Reference proteome</keyword>